<feature type="region of interest" description="Disordered" evidence="1">
    <location>
        <begin position="302"/>
        <end position="437"/>
    </location>
</feature>
<dbReference type="Pfam" id="PF02120">
    <property type="entry name" value="Flg_hook"/>
    <property type="match status" value="1"/>
</dbReference>
<feature type="compositionally biased region" description="Low complexity" evidence="1">
    <location>
        <begin position="389"/>
        <end position="424"/>
    </location>
</feature>
<keyword evidence="3" id="KW-0969">Cilium</keyword>
<gene>
    <name evidence="3" type="ORF">KPS_000344</name>
</gene>
<name>A0ABY9R238_9BACT</name>
<evidence type="ECO:0000313" key="3">
    <source>
        <dbReference type="EMBL" id="WMW65831.1"/>
    </source>
</evidence>
<feature type="domain" description="Flagellar hook-length control protein-like C-terminal" evidence="2">
    <location>
        <begin position="495"/>
        <end position="574"/>
    </location>
</feature>
<evidence type="ECO:0000259" key="2">
    <source>
        <dbReference type="Pfam" id="PF02120"/>
    </source>
</evidence>
<protein>
    <submittedName>
        <fullName evidence="3">Flagellar hook-length control protein FliK</fullName>
    </submittedName>
</protein>
<keyword evidence="3" id="KW-0282">Flagellum</keyword>
<dbReference type="CDD" id="cd17470">
    <property type="entry name" value="T3SS_Flik_C"/>
    <property type="match status" value="1"/>
</dbReference>
<proteinExistence type="predicted"/>
<feature type="compositionally biased region" description="Polar residues" evidence="1">
    <location>
        <begin position="363"/>
        <end position="378"/>
    </location>
</feature>
<accession>A0ABY9R238</accession>
<sequence length="644" mass="67063">MHIFPFLPETEKAPSDVTRRPKVTASTLDFASVLADKASPRSISGAGTTALRTAATAATEAKGKVRRGEDGGVLTAPGQISLSLQDVIALRNQLEKSGVSPDRLERLTQMASTPGNYSLGQVISALRKDGPYANLDAEGTATTSLSGNQRLDAKQFLQKIGMLPEEADGMLAQMDAGNTDTVWKAVSSKLTSKTDGDAIDVNVAELEAMAKGLRLSPEVLAAMKTLFGGQTEISTTAAGLKSVLVPAGQEMAAREQADRNLASALGSALDPVLQAAKKSAERIEQADRRGDRAAQRSKVLIREAATGKGNGSGMAPALDAERHDGGSANAGKTRQSGLMRTGGNAQEHAGPLSDPRHAAQAGQIGQSGDAVQQNASVHNGNNGNGGANGQQAQVAQGNARAQAFGLDKQSSQSGDGKGSAGQQDQHGRPASGGSSDPWAELLRKIDVSPSLSGAAQSMADASASAANAAGAAQRQGQALTPYLSEQAAAQLERGILTSMQDGTRQLTMKLDPGELGNVTVTLSVRNGEVNATIRPDRTETAQAINDQLHVLRTALEQQGLKVDRLEVQTQLQDNSFSQAWQDAAQHNANQEQQARSAERERYRRLRRLRDGDDDTGMQAVDAAAAAASTGRPATLTASGLDIIA</sequence>
<evidence type="ECO:0000313" key="4">
    <source>
        <dbReference type="Proteomes" id="UP001180616"/>
    </source>
</evidence>
<dbReference type="Gene3D" id="3.30.750.140">
    <property type="match status" value="1"/>
</dbReference>
<feature type="region of interest" description="Disordered" evidence="1">
    <location>
        <begin position="1"/>
        <end position="20"/>
    </location>
</feature>
<keyword evidence="3" id="KW-0966">Cell projection</keyword>
<reference evidence="3" key="1">
    <citation type="submission" date="2023-09" db="EMBL/GenBank/DDBJ databases">
        <authorList>
            <consortium name="CW5 consortium"/>
            <person name="Lu C.-W."/>
        </authorList>
    </citation>
    <scope>NUCLEOTIDE SEQUENCE</scope>
    <source>
        <strain evidence="3">KPS</strain>
    </source>
</reference>
<keyword evidence="4" id="KW-1185">Reference proteome</keyword>
<evidence type="ECO:0000256" key="1">
    <source>
        <dbReference type="SAM" id="MobiDB-lite"/>
    </source>
</evidence>
<dbReference type="InterPro" id="IPR038610">
    <property type="entry name" value="FliK-like_C_sf"/>
</dbReference>
<feature type="compositionally biased region" description="Basic and acidic residues" evidence="1">
    <location>
        <begin position="9"/>
        <end position="19"/>
    </location>
</feature>
<organism evidence="3 4">
    <name type="scientific">Nitratidesulfovibrio liaohensis</name>
    <dbReference type="NCBI Taxonomy" id="2604158"/>
    <lineage>
        <taxon>Bacteria</taxon>
        <taxon>Pseudomonadati</taxon>
        <taxon>Thermodesulfobacteriota</taxon>
        <taxon>Desulfovibrionia</taxon>
        <taxon>Desulfovibrionales</taxon>
        <taxon>Desulfovibrionaceae</taxon>
        <taxon>Nitratidesulfovibrio</taxon>
    </lineage>
</organism>
<dbReference type="InterPro" id="IPR021136">
    <property type="entry name" value="Flagellar_hook_control-like_C"/>
</dbReference>
<dbReference type="EMBL" id="CP133659">
    <property type="protein sequence ID" value="WMW65831.1"/>
    <property type="molecule type" value="Genomic_DNA"/>
</dbReference>
<dbReference type="Proteomes" id="UP001180616">
    <property type="component" value="Chromosome"/>
</dbReference>